<name>A0A8J5XWK4_DIALT</name>
<dbReference type="Proteomes" id="UP000751190">
    <property type="component" value="Unassembled WGS sequence"/>
</dbReference>
<dbReference type="PRINTS" id="PR00507">
    <property type="entry name" value="N12N6MTFRASE"/>
</dbReference>
<reference evidence="14" key="1">
    <citation type="submission" date="2021-05" db="EMBL/GenBank/DDBJ databases">
        <title>The genome of the haptophyte Pavlova lutheri (Diacronema luteri, Pavlovales) - a model for lipid biosynthesis in eukaryotic algae.</title>
        <authorList>
            <person name="Hulatt C.J."/>
            <person name="Posewitz M.C."/>
        </authorList>
    </citation>
    <scope>NUCLEOTIDE SEQUENCE</scope>
    <source>
        <strain evidence="14">NIVA-4/92</strain>
    </source>
</reference>
<dbReference type="GO" id="GO:0160102">
    <property type="term" value="F:tRNA (guanine(10)-N2)-methyltransferase activity"/>
    <property type="evidence" value="ECO:0007669"/>
    <property type="project" value="UniProtKB-EC"/>
</dbReference>
<dbReference type="InterPro" id="IPR002052">
    <property type="entry name" value="DNA_methylase_N6_adenine_CS"/>
</dbReference>
<evidence type="ECO:0000256" key="8">
    <source>
        <dbReference type="ARBA" id="ARBA00022884"/>
    </source>
</evidence>
<evidence type="ECO:0000259" key="12">
    <source>
        <dbReference type="Pfam" id="PF01170"/>
    </source>
</evidence>
<dbReference type="PANTHER" id="PTHR13370:SF3">
    <property type="entry name" value="TRNA (GUANINE(10)-N2)-METHYLTRANSFERASE HOMOLOG"/>
    <property type="match status" value="1"/>
</dbReference>
<sequence>MAPYLVHFTHKWLAFRVPELEAVAQLMGIELALDDESAREELRQERRGVIGDPARRREAEARERADVVVHLRSDDDARRLASRLVLVQSIVALWGSGRTWDEVLARCAASAHERIEPYLTEDRTFRVRVEAFGCKYQTRDAVALMQTHLARLELKGTVRLKKPDNTVLVYVDHGMSGMPTPATPPRGIHVGRRIARAPGLSHADKFRLPDRRFLGPTSLDHQLSMVIANQAHARPGALVLDPFCGTASILVGCAAFGARVLGADLDARNLVGKGEGRTIWANFAQYGFAPPLGLLRADFSAASTCWRHVPFLDAIVCDPPYGVRASSKKLADGASDLLHEPGHEEHVPMRERLNIEPLLDALLAFAASRLVIGGRLVFLLPTTTDMRGSAAPEHPALELRAESEQPISSRWCRRLVTMVKVRECAPGMHVSFERRAASLFDTAKLGRVAPSADSRRAARAARAAHARTSADVRARARSGDALARWPRVRALALVVAALVVTAALALAARRRGAAR</sequence>
<comment type="subcellular location">
    <subcellularLocation>
        <location evidence="1">Cytoplasm</location>
    </subcellularLocation>
</comment>
<comment type="similarity">
    <text evidence="10">Belongs to the class I-like SAM-binding methyltransferase superfamily. TRM11 methyltransferase family.</text>
</comment>
<feature type="domain" description="Ribosomal RNA large subunit methyltransferase K/L-like methyltransferase" evidence="12">
    <location>
        <begin position="211"/>
        <end position="261"/>
    </location>
</feature>
<dbReference type="PANTHER" id="PTHR13370">
    <property type="entry name" value="RNA METHYLASE-RELATED"/>
    <property type="match status" value="1"/>
</dbReference>
<feature type="transmembrane region" description="Helical" evidence="11">
    <location>
        <begin position="490"/>
        <end position="508"/>
    </location>
</feature>
<evidence type="ECO:0000256" key="9">
    <source>
        <dbReference type="ARBA" id="ARBA00066937"/>
    </source>
</evidence>
<dbReference type="Gene3D" id="3.40.50.150">
    <property type="entry name" value="Vaccinia Virus protein VP39"/>
    <property type="match status" value="1"/>
</dbReference>
<keyword evidence="5 10" id="KW-0808">Transferase</keyword>
<dbReference type="InterPro" id="IPR029063">
    <property type="entry name" value="SAM-dependent_MTases_sf"/>
</dbReference>
<keyword evidence="6 10" id="KW-0949">S-adenosyl-L-methionine</keyword>
<evidence type="ECO:0000313" key="15">
    <source>
        <dbReference type="Proteomes" id="UP000751190"/>
    </source>
</evidence>
<dbReference type="Pfam" id="PF01170">
    <property type="entry name" value="UPF0020"/>
    <property type="match status" value="1"/>
</dbReference>
<dbReference type="InterPro" id="IPR000241">
    <property type="entry name" value="RlmKL-like_Mtase"/>
</dbReference>
<evidence type="ECO:0000256" key="10">
    <source>
        <dbReference type="PROSITE-ProRule" id="PRU00959"/>
    </source>
</evidence>
<dbReference type="PROSITE" id="PS00092">
    <property type="entry name" value="N6_MTASE"/>
    <property type="match status" value="1"/>
</dbReference>
<evidence type="ECO:0000256" key="4">
    <source>
        <dbReference type="ARBA" id="ARBA00022603"/>
    </source>
</evidence>
<evidence type="ECO:0000256" key="5">
    <source>
        <dbReference type="ARBA" id="ARBA00022679"/>
    </source>
</evidence>
<dbReference type="GO" id="GO:0008033">
    <property type="term" value="P:tRNA processing"/>
    <property type="evidence" value="ECO:0007669"/>
    <property type="project" value="UniProtKB-UniRule"/>
</dbReference>
<dbReference type="OrthoDB" id="333024at2759"/>
<accession>A0A8J5XWK4</accession>
<evidence type="ECO:0000256" key="1">
    <source>
        <dbReference type="ARBA" id="ARBA00004496"/>
    </source>
</evidence>
<dbReference type="AlphaFoldDB" id="A0A8J5XWK4"/>
<evidence type="ECO:0000313" key="14">
    <source>
        <dbReference type="EMBL" id="KAG8469977.1"/>
    </source>
</evidence>
<dbReference type="GO" id="GO:0005737">
    <property type="term" value="C:cytoplasm"/>
    <property type="evidence" value="ECO:0007669"/>
    <property type="project" value="UniProtKB-SubCell"/>
</dbReference>
<dbReference type="GO" id="GO:0043527">
    <property type="term" value="C:tRNA methyltransferase complex"/>
    <property type="evidence" value="ECO:0007669"/>
    <property type="project" value="UniProtKB-ARBA"/>
</dbReference>
<evidence type="ECO:0000256" key="2">
    <source>
        <dbReference type="ARBA" id="ARBA00022490"/>
    </source>
</evidence>
<keyword evidence="2" id="KW-0963">Cytoplasm</keyword>
<dbReference type="InterPro" id="IPR016691">
    <property type="entry name" value="TRMT11"/>
</dbReference>
<keyword evidence="11" id="KW-0812">Transmembrane</keyword>
<keyword evidence="15" id="KW-1185">Reference proteome</keyword>
<dbReference type="EMBL" id="JAGTXO010000002">
    <property type="protein sequence ID" value="KAG8469977.1"/>
    <property type="molecule type" value="Genomic_DNA"/>
</dbReference>
<dbReference type="PIRSF" id="PIRSF017259">
    <property type="entry name" value="tRNA_mtfrase_TRM11"/>
    <property type="match status" value="1"/>
</dbReference>
<dbReference type="GO" id="GO:0000049">
    <property type="term" value="F:tRNA binding"/>
    <property type="evidence" value="ECO:0007669"/>
    <property type="project" value="UniProtKB-UniRule"/>
</dbReference>
<keyword evidence="7 10" id="KW-0819">tRNA processing</keyword>
<dbReference type="PROSITE" id="PS51627">
    <property type="entry name" value="SAM_MT_TRM11"/>
    <property type="match status" value="1"/>
</dbReference>
<dbReference type="InterPro" id="IPR059073">
    <property type="entry name" value="TRMT11_N"/>
</dbReference>
<evidence type="ECO:0000256" key="7">
    <source>
        <dbReference type="ARBA" id="ARBA00022694"/>
    </source>
</evidence>
<dbReference type="GO" id="GO:0032259">
    <property type="term" value="P:methylation"/>
    <property type="evidence" value="ECO:0007669"/>
    <property type="project" value="UniProtKB-UniRule"/>
</dbReference>
<organism evidence="14 15">
    <name type="scientific">Diacronema lutheri</name>
    <name type="common">Unicellular marine alga</name>
    <name type="synonym">Monochrysis lutheri</name>
    <dbReference type="NCBI Taxonomy" id="2081491"/>
    <lineage>
        <taxon>Eukaryota</taxon>
        <taxon>Haptista</taxon>
        <taxon>Haptophyta</taxon>
        <taxon>Pavlovophyceae</taxon>
        <taxon>Pavlovales</taxon>
        <taxon>Pavlovaceae</taxon>
        <taxon>Diacronema</taxon>
    </lineage>
</organism>
<keyword evidence="11" id="KW-0472">Membrane</keyword>
<keyword evidence="4 10" id="KW-0489">Methyltransferase</keyword>
<proteinExistence type="inferred from homology"/>
<keyword evidence="11" id="KW-1133">Transmembrane helix</keyword>
<dbReference type="OMA" id="SCNLNRY"/>
<evidence type="ECO:0000256" key="11">
    <source>
        <dbReference type="SAM" id="Phobius"/>
    </source>
</evidence>
<evidence type="ECO:0000259" key="13">
    <source>
        <dbReference type="Pfam" id="PF25904"/>
    </source>
</evidence>
<dbReference type="Pfam" id="PF25904">
    <property type="entry name" value="Tmrp11_N"/>
    <property type="match status" value="1"/>
</dbReference>
<feature type="domain" description="tRNA (guanine(10)-N(2))-methyltransferase TRMT11 N-terminal" evidence="13">
    <location>
        <begin position="67"/>
        <end position="196"/>
    </location>
</feature>
<keyword evidence="3 10" id="KW-0820">tRNA-binding</keyword>
<dbReference type="SUPFAM" id="SSF53335">
    <property type="entry name" value="S-adenosyl-L-methionine-dependent methyltransferases"/>
    <property type="match status" value="1"/>
</dbReference>
<evidence type="ECO:0000256" key="6">
    <source>
        <dbReference type="ARBA" id="ARBA00022691"/>
    </source>
</evidence>
<comment type="caution">
    <text evidence="14">The sequence shown here is derived from an EMBL/GenBank/DDBJ whole genome shotgun (WGS) entry which is preliminary data.</text>
</comment>
<evidence type="ECO:0000256" key="3">
    <source>
        <dbReference type="ARBA" id="ARBA00022555"/>
    </source>
</evidence>
<dbReference type="EC" id="2.1.1.214" evidence="9"/>
<dbReference type="SUPFAM" id="SSF143437">
    <property type="entry name" value="THUMP domain-like"/>
    <property type="match status" value="1"/>
</dbReference>
<keyword evidence="8 10" id="KW-0694">RNA-binding</keyword>
<gene>
    <name evidence="14" type="ORF">KFE25_006432</name>
</gene>
<protein>
    <recommendedName>
        <fullName evidence="9">tRNA (guanine(10)-N(2))-methyltransferase</fullName>
        <ecNumber evidence="9">2.1.1.214</ecNumber>
    </recommendedName>
</protein>